<feature type="non-terminal residue" evidence="3">
    <location>
        <position position="80"/>
    </location>
</feature>
<keyword evidence="4" id="KW-1185">Reference proteome</keyword>
<dbReference type="PANTHER" id="PTHR23412:SF19">
    <property type="entry name" value="STEREOCILIN 1"/>
    <property type="match status" value="1"/>
</dbReference>
<sequence length="80" mass="8866">MSALVKEQIEGITPLAISLIPAGKFAVVFNQAQIRMFTYDQAIAVTDAQRSALTPLQQTALYMVLNPWEDKPVDFRGTLI</sequence>
<proteinExistence type="predicted"/>
<accession>A0A553RL44</accession>
<keyword evidence="2" id="KW-0325">Glycoprotein</keyword>
<protein>
    <submittedName>
        <fullName evidence="3">Uncharacterized protein</fullName>
    </submittedName>
</protein>
<evidence type="ECO:0000313" key="3">
    <source>
        <dbReference type="EMBL" id="TRZ02884.1"/>
    </source>
</evidence>
<gene>
    <name evidence="3" type="ORF">DNTS_015860</name>
</gene>
<keyword evidence="1" id="KW-0732">Signal</keyword>
<dbReference type="InterPro" id="IPR026664">
    <property type="entry name" value="Stereocilin-rel"/>
</dbReference>
<name>A0A553RL44_9TELE</name>
<organism evidence="3 4">
    <name type="scientific">Danionella cerebrum</name>
    <dbReference type="NCBI Taxonomy" id="2873325"/>
    <lineage>
        <taxon>Eukaryota</taxon>
        <taxon>Metazoa</taxon>
        <taxon>Chordata</taxon>
        <taxon>Craniata</taxon>
        <taxon>Vertebrata</taxon>
        <taxon>Euteleostomi</taxon>
        <taxon>Actinopterygii</taxon>
        <taxon>Neopterygii</taxon>
        <taxon>Teleostei</taxon>
        <taxon>Ostariophysi</taxon>
        <taxon>Cypriniformes</taxon>
        <taxon>Danionidae</taxon>
        <taxon>Danioninae</taxon>
        <taxon>Danionella</taxon>
    </lineage>
</organism>
<reference evidence="3 4" key="1">
    <citation type="journal article" date="2019" name="Sci. Data">
        <title>Hybrid genome assembly and annotation of Danionella translucida.</title>
        <authorList>
            <person name="Kadobianskyi M."/>
            <person name="Schulze L."/>
            <person name="Schuelke M."/>
            <person name="Judkewitz B."/>
        </authorList>
    </citation>
    <scope>NUCLEOTIDE SEQUENCE [LARGE SCALE GENOMIC DNA]</scope>
    <source>
        <strain evidence="3 4">Bolton</strain>
    </source>
</reference>
<dbReference type="EMBL" id="SRMA01022656">
    <property type="protein sequence ID" value="TRZ02884.1"/>
    <property type="molecule type" value="Genomic_DNA"/>
</dbReference>
<dbReference type="Proteomes" id="UP000316079">
    <property type="component" value="Unassembled WGS sequence"/>
</dbReference>
<dbReference type="GO" id="GO:0007160">
    <property type="term" value="P:cell-matrix adhesion"/>
    <property type="evidence" value="ECO:0007669"/>
    <property type="project" value="TreeGrafter"/>
</dbReference>
<evidence type="ECO:0000256" key="1">
    <source>
        <dbReference type="ARBA" id="ARBA00022729"/>
    </source>
</evidence>
<dbReference type="GO" id="GO:0009986">
    <property type="term" value="C:cell surface"/>
    <property type="evidence" value="ECO:0007669"/>
    <property type="project" value="TreeGrafter"/>
</dbReference>
<comment type="caution">
    <text evidence="3">The sequence shown here is derived from an EMBL/GenBank/DDBJ whole genome shotgun (WGS) entry which is preliminary data.</text>
</comment>
<evidence type="ECO:0000313" key="4">
    <source>
        <dbReference type="Proteomes" id="UP000316079"/>
    </source>
</evidence>
<dbReference type="STRING" id="623744.A0A553RL44"/>
<dbReference type="OrthoDB" id="8195838at2759"/>
<dbReference type="AlphaFoldDB" id="A0A553RL44"/>
<evidence type="ECO:0000256" key="2">
    <source>
        <dbReference type="ARBA" id="ARBA00023180"/>
    </source>
</evidence>
<dbReference type="PANTHER" id="PTHR23412">
    <property type="entry name" value="STEREOCILIN RELATED"/>
    <property type="match status" value="1"/>
</dbReference>